<dbReference type="EMBL" id="JAMFMB010000004">
    <property type="protein sequence ID" value="MCL6282901.1"/>
    <property type="molecule type" value="Genomic_DNA"/>
</dbReference>
<organism evidence="1 2">
    <name type="scientific">Ruegeria spongiae</name>
    <dbReference type="NCBI Taxonomy" id="2942209"/>
    <lineage>
        <taxon>Bacteria</taxon>
        <taxon>Pseudomonadati</taxon>
        <taxon>Pseudomonadota</taxon>
        <taxon>Alphaproteobacteria</taxon>
        <taxon>Rhodobacterales</taxon>
        <taxon>Roseobacteraceae</taxon>
        <taxon>Ruegeria</taxon>
    </lineage>
</organism>
<name>A0ABT0PZ57_9RHOB</name>
<protein>
    <submittedName>
        <fullName evidence="1">Uncharacterized protein</fullName>
    </submittedName>
</protein>
<evidence type="ECO:0000313" key="1">
    <source>
        <dbReference type="EMBL" id="MCL6282901.1"/>
    </source>
</evidence>
<dbReference type="RefSeq" id="WP_249707401.1">
    <property type="nucleotide sequence ID" value="NZ_JAMFMB010000004.1"/>
</dbReference>
<proteinExistence type="predicted"/>
<keyword evidence="2" id="KW-1185">Reference proteome</keyword>
<sequence length="61" mass="7230">MPVLLLLLGLAVFAYFFWRSRTTSLTRDCRWRQHRSEDLWRCSACGAEHKGMDEPNTCLRQ</sequence>
<accession>A0ABT0PZ57</accession>
<evidence type="ECO:0000313" key="2">
    <source>
        <dbReference type="Proteomes" id="UP001203880"/>
    </source>
</evidence>
<dbReference type="Proteomes" id="UP001203880">
    <property type="component" value="Unassembled WGS sequence"/>
</dbReference>
<comment type="caution">
    <text evidence="1">The sequence shown here is derived from an EMBL/GenBank/DDBJ whole genome shotgun (WGS) entry which is preliminary data.</text>
</comment>
<gene>
    <name evidence="1" type="ORF">M3P21_05085</name>
</gene>
<reference evidence="1" key="1">
    <citation type="submission" date="2022-05" db="EMBL/GenBank/DDBJ databases">
        <authorList>
            <person name="Park J.-S."/>
        </authorList>
    </citation>
    <scope>NUCLEOTIDE SEQUENCE</scope>
    <source>
        <strain evidence="1">2012CJ41-6</strain>
    </source>
</reference>